<name>X1SAV4_9ZZZZ</name>
<feature type="compositionally biased region" description="Basic residues" evidence="1">
    <location>
        <begin position="9"/>
        <end position="25"/>
    </location>
</feature>
<proteinExistence type="predicted"/>
<protein>
    <submittedName>
        <fullName evidence="2">Uncharacterized protein</fullName>
    </submittedName>
</protein>
<feature type="region of interest" description="Disordered" evidence="1">
    <location>
        <begin position="1"/>
        <end position="32"/>
    </location>
</feature>
<dbReference type="EMBL" id="BARW01014482">
    <property type="protein sequence ID" value="GAI76251.1"/>
    <property type="molecule type" value="Genomic_DNA"/>
</dbReference>
<sequence>MMKNNNKIMAKRKRKIAKRLKRKQWKNQPKPMFTASNIHYEMDGRHEGIACGGIGAIHLMNKNSGFVEEIDSALHLLKRHLPYHES</sequence>
<dbReference type="AlphaFoldDB" id="X1SAV4"/>
<organism evidence="2">
    <name type="scientific">marine sediment metagenome</name>
    <dbReference type="NCBI Taxonomy" id="412755"/>
    <lineage>
        <taxon>unclassified sequences</taxon>
        <taxon>metagenomes</taxon>
        <taxon>ecological metagenomes</taxon>
    </lineage>
</organism>
<gene>
    <name evidence="2" type="ORF">S12H4_25657</name>
</gene>
<comment type="caution">
    <text evidence="2">The sequence shown here is derived from an EMBL/GenBank/DDBJ whole genome shotgun (WGS) entry which is preliminary data.</text>
</comment>
<feature type="non-terminal residue" evidence="2">
    <location>
        <position position="86"/>
    </location>
</feature>
<evidence type="ECO:0000256" key="1">
    <source>
        <dbReference type="SAM" id="MobiDB-lite"/>
    </source>
</evidence>
<reference evidence="2" key="1">
    <citation type="journal article" date="2014" name="Front. Microbiol.">
        <title>High frequency of phylogenetically diverse reductive dehalogenase-homologous genes in deep subseafloor sedimentary metagenomes.</title>
        <authorList>
            <person name="Kawai M."/>
            <person name="Futagami T."/>
            <person name="Toyoda A."/>
            <person name="Takaki Y."/>
            <person name="Nishi S."/>
            <person name="Hori S."/>
            <person name="Arai W."/>
            <person name="Tsubouchi T."/>
            <person name="Morono Y."/>
            <person name="Uchiyama I."/>
            <person name="Ito T."/>
            <person name="Fujiyama A."/>
            <person name="Inagaki F."/>
            <person name="Takami H."/>
        </authorList>
    </citation>
    <scope>NUCLEOTIDE SEQUENCE</scope>
    <source>
        <strain evidence="2">Expedition CK06-06</strain>
    </source>
</reference>
<evidence type="ECO:0000313" key="2">
    <source>
        <dbReference type="EMBL" id="GAI76251.1"/>
    </source>
</evidence>
<accession>X1SAV4</accession>